<evidence type="ECO:0000313" key="11">
    <source>
        <dbReference type="Proteomes" id="UP001054252"/>
    </source>
</evidence>
<protein>
    <recommendedName>
        <fullName evidence="9">CCT domain-containing protein</fullName>
    </recommendedName>
</protein>
<dbReference type="AlphaFoldDB" id="A0AAV5JJK5"/>
<dbReference type="EMBL" id="BPVZ01000034">
    <property type="protein sequence ID" value="GKV11497.1"/>
    <property type="molecule type" value="Genomic_DNA"/>
</dbReference>
<name>A0AAV5JJK5_9ROSI</name>
<reference evidence="10 11" key="1">
    <citation type="journal article" date="2021" name="Commun. Biol.">
        <title>The genome of Shorea leprosula (Dipterocarpaceae) highlights the ecological relevance of drought in aseasonal tropical rainforests.</title>
        <authorList>
            <person name="Ng K.K.S."/>
            <person name="Kobayashi M.J."/>
            <person name="Fawcett J.A."/>
            <person name="Hatakeyama M."/>
            <person name="Paape T."/>
            <person name="Ng C.H."/>
            <person name="Ang C.C."/>
            <person name="Tnah L.H."/>
            <person name="Lee C.T."/>
            <person name="Nishiyama T."/>
            <person name="Sese J."/>
            <person name="O'Brien M.J."/>
            <person name="Copetti D."/>
            <person name="Mohd Noor M.I."/>
            <person name="Ong R.C."/>
            <person name="Putra M."/>
            <person name="Sireger I.Z."/>
            <person name="Indrioko S."/>
            <person name="Kosugi Y."/>
            <person name="Izuno A."/>
            <person name="Isagi Y."/>
            <person name="Lee S.L."/>
            <person name="Shimizu K.K."/>
        </authorList>
    </citation>
    <scope>NUCLEOTIDE SEQUENCE [LARGE SCALE GENOMIC DNA]</scope>
    <source>
        <strain evidence="10">214</strain>
    </source>
</reference>
<dbReference type="InterPro" id="IPR049808">
    <property type="entry name" value="CONSTANS-like_Bbox1"/>
</dbReference>
<accession>A0AAV5JJK5</accession>
<evidence type="ECO:0000256" key="6">
    <source>
        <dbReference type="ARBA" id="ARBA00022833"/>
    </source>
</evidence>
<dbReference type="Proteomes" id="UP001054252">
    <property type="component" value="Unassembled WGS sequence"/>
</dbReference>
<keyword evidence="7 8" id="KW-0539">Nucleus</keyword>
<evidence type="ECO:0000256" key="7">
    <source>
        <dbReference type="ARBA" id="ARBA00023242"/>
    </source>
</evidence>
<dbReference type="PANTHER" id="PTHR31717:SF46">
    <property type="entry name" value="CCT MOTIF FAMILY PROTEIN-RELATED"/>
    <property type="match status" value="1"/>
</dbReference>
<comment type="similarity">
    <text evidence="2">Belongs to the CONSTANS family.</text>
</comment>
<evidence type="ECO:0000256" key="3">
    <source>
        <dbReference type="ARBA" id="ARBA00022723"/>
    </source>
</evidence>
<dbReference type="GO" id="GO:0005634">
    <property type="term" value="C:nucleus"/>
    <property type="evidence" value="ECO:0007669"/>
    <property type="project" value="UniProtKB-SubCell"/>
</dbReference>
<keyword evidence="5" id="KW-0863">Zinc-finger</keyword>
<dbReference type="CDD" id="cd19821">
    <property type="entry name" value="Bbox1_BBX-like"/>
    <property type="match status" value="1"/>
</dbReference>
<dbReference type="InterPro" id="IPR010402">
    <property type="entry name" value="CCT_domain"/>
</dbReference>
<evidence type="ECO:0000256" key="1">
    <source>
        <dbReference type="ARBA" id="ARBA00004123"/>
    </source>
</evidence>
<keyword evidence="6" id="KW-0862">Zinc</keyword>
<dbReference type="Pfam" id="PF06203">
    <property type="entry name" value="CCT"/>
    <property type="match status" value="1"/>
</dbReference>
<evidence type="ECO:0000256" key="4">
    <source>
        <dbReference type="ARBA" id="ARBA00022737"/>
    </source>
</evidence>
<dbReference type="GO" id="GO:0008270">
    <property type="term" value="F:zinc ion binding"/>
    <property type="evidence" value="ECO:0007669"/>
    <property type="project" value="UniProtKB-KW"/>
</dbReference>
<dbReference type="PROSITE" id="PS51017">
    <property type="entry name" value="CCT"/>
    <property type="match status" value="1"/>
</dbReference>
<evidence type="ECO:0000259" key="9">
    <source>
        <dbReference type="PROSITE" id="PS51017"/>
    </source>
</evidence>
<dbReference type="GO" id="GO:0006355">
    <property type="term" value="P:regulation of DNA-templated transcription"/>
    <property type="evidence" value="ECO:0007669"/>
    <property type="project" value="UniProtKB-ARBA"/>
</dbReference>
<evidence type="ECO:0000256" key="5">
    <source>
        <dbReference type="ARBA" id="ARBA00022771"/>
    </source>
</evidence>
<keyword evidence="3" id="KW-0479">Metal-binding</keyword>
<proteinExistence type="inferred from homology"/>
<keyword evidence="4" id="KW-0677">Repeat</keyword>
<evidence type="ECO:0000256" key="8">
    <source>
        <dbReference type="PROSITE-ProRule" id="PRU00357"/>
    </source>
</evidence>
<dbReference type="InterPro" id="IPR000315">
    <property type="entry name" value="Znf_B-box"/>
</dbReference>
<comment type="caution">
    <text evidence="10">The sequence shown here is derived from an EMBL/GenBank/DDBJ whole genome shotgun (WGS) entry which is preliminary data.</text>
</comment>
<feature type="domain" description="CCT" evidence="9">
    <location>
        <begin position="419"/>
        <end position="461"/>
    </location>
</feature>
<comment type="subcellular location">
    <subcellularLocation>
        <location evidence="1 8">Nucleus</location>
    </subcellularLocation>
</comment>
<dbReference type="SMART" id="SM00336">
    <property type="entry name" value="BBOX"/>
    <property type="match status" value="1"/>
</dbReference>
<gene>
    <name evidence="10" type="ORF">SLEP1_g22754</name>
</gene>
<evidence type="ECO:0000256" key="2">
    <source>
        <dbReference type="ARBA" id="ARBA00010024"/>
    </source>
</evidence>
<evidence type="ECO:0000313" key="10">
    <source>
        <dbReference type="EMBL" id="GKV11497.1"/>
    </source>
</evidence>
<organism evidence="10 11">
    <name type="scientific">Rubroshorea leprosula</name>
    <dbReference type="NCBI Taxonomy" id="152421"/>
    <lineage>
        <taxon>Eukaryota</taxon>
        <taxon>Viridiplantae</taxon>
        <taxon>Streptophyta</taxon>
        <taxon>Embryophyta</taxon>
        <taxon>Tracheophyta</taxon>
        <taxon>Spermatophyta</taxon>
        <taxon>Magnoliopsida</taxon>
        <taxon>eudicotyledons</taxon>
        <taxon>Gunneridae</taxon>
        <taxon>Pentapetalae</taxon>
        <taxon>rosids</taxon>
        <taxon>malvids</taxon>
        <taxon>Malvales</taxon>
        <taxon>Dipterocarpaceae</taxon>
        <taxon>Rubroshorea</taxon>
    </lineage>
</organism>
<dbReference type="PANTHER" id="PTHR31717">
    <property type="entry name" value="ZINC FINGER PROTEIN CONSTANS-LIKE 10"/>
    <property type="match status" value="1"/>
</dbReference>
<keyword evidence="11" id="KW-1185">Reference proteome</keyword>
<sequence length="465" mass="51311">MIRCKGGIMEPMCDFCGGVKAVVYCKSDLARLCFNCDVCVHSANLLSRRHARSLLCDKCNAQPAMVRCMDEKLSLCQGCDWNGNGCLSLGHRRQTLNCFTGCPSTAEFARILSSALETSLMDSFDAGWPSNTLPVNENCIVSEQRESKGSFRSVNENCFFPEERGNKGSFGPVYENCIVYESEQRENKGSVGLVATELNDLESCPKLEPWLESSSVVPQNPNYMSYSFCRDQVTLFPEETNMPLDCSDIKDLKLPGGDDICEGLSIDNVPLNFGTGDQIFGCSQDHPRYQLEDVETDCLLREKNLSVPESSGPILNALEASLSGQQDWLAFPSSGVGVSASLMQAMFGSSSCTFMNPSCNRNISLGFPSGQVPSNMLSLSNINGESSAADYQDCGPSPVFLTADSPWELNLETSCPRARDKAKMRYKEKKKTRRFGKQIRYATRKARADTRKRVKGRFVKAGEGW</sequence>